<dbReference type="PANTHER" id="PTHR13242">
    <property type="entry name" value="EUKARYOTIC TRANSLATION INITIATION FACTOR 3"/>
    <property type="match status" value="1"/>
</dbReference>
<comment type="subunit">
    <text evidence="4">Component of the eukaryotic translation initiation factor 3 (eIF-3) complex.</text>
</comment>
<comment type="function">
    <text evidence="4">Component of the eukaryotic translation initiation factor 3 (eIF-3) complex, which is involved in protein synthesis of a specialized repertoire of mRNAs and, together with other initiation factors, stimulates binding of mRNA and methionyl-tRNAi to the 40S ribosome. The eIF-3 complex specifically targets and initiates translation of a subset of mRNAs involved in cell proliferation.</text>
</comment>
<dbReference type="OMA" id="AGWFIRN"/>
<evidence type="ECO:0000256" key="4">
    <source>
        <dbReference type="HAMAP-Rule" id="MF_03011"/>
    </source>
</evidence>
<evidence type="ECO:0000256" key="2">
    <source>
        <dbReference type="ARBA" id="ARBA00022540"/>
    </source>
</evidence>
<evidence type="ECO:0000256" key="3">
    <source>
        <dbReference type="ARBA" id="ARBA00022917"/>
    </source>
</evidence>
<reference evidence="5 6" key="1">
    <citation type="journal article" date="2008" name="Nature">
        <title>The Trichoplax genome and the nature of placozoans.</title>
        <authorList>
            <person name="Srivastava M."/>
            <person name="Begovic E."/>
            <person name="Chapman J."/>
            <person name="Putnam N.H."/>
            <person name="Hellsten U."/>
            <person name="Kawashima T."/>
            <person name="Kuo A."/>
            <person name="Mitros T."/>
            <person name="Salamov A."/>
            <person name="Carpenter M.L."/>
            <person name="Signorovitch A.Y."/>
            <person name="Moreno M.A."/>
            <person name="Kamm K."/>
            <person name="Grimwood J."/>
            <person name="Schmutz J."/>
            <person name="Shapiro H."/>
            <person name="Grigoriev I.V."/>
            <person name="Buss L.W."/>
            <person name="Schierwater B."/>
            <person name="Dellaporta S.L."/>
            <person name="Rokhsar D.S."/>
        </authorList>
    </citation>
    <scope>NUCLEOTIDE SEQUENCE [LARGE SCALE GENOMIC DNA]</scope>
    <source>
        <strain evidence="5 6">Grell-BS-1999</strain>
    </source>
</reference>
<dbReference type="GO" id="GO:0016282">
    <property type="term" value="C:eukaryotic 43S preinitiation complex"/>
    <property type="evidence" value="ECO:0007669"/>
    <property type="project" value="UniProtKB-UniRule"/>
</dbReference>
<keyword evidence="6" id="KW-1185">Reference proteome</keyword>
<dbReference type="PhylomeDB" id="B3RPY6"/>
<dbReference type="HAMAP" id="MF_03011">
    <property type="entry name" value="eIF3l"/>
    <property type="match status" value="1"/>
</dbReference>
<dbReference type="GO" id="GO:0003743">
    <property type="term" value="F:translation initiation factor activity"/>
    <property type="evidence" value="ECO:0007669"/>
    <property type="project" value="UniProtKB-UniRule"/>
</dbReference>
<dbReference type="InParanoid" id="B3RPY6"/>
<dbReference type="InterPro" id="IPR019382">
    <property type="entry name" value="eIF3l"/>
</dbReference>
<keyword evidence="2 4" id="KW-0396">Initiation factor</keyword>
<dbReference type="GO" id="GO:0001732">
    <property type="term" value="P:formation of cytoplasmic translation initiation complex"/>
    <property type="evidence" value="ECO:0007669"/>
    <property type="project" value="UniProtKB-UniRule"/>
</dbReference>
<dbReference type="STRING" id="10228.B3RPY6"/>
<dbReference type="OrthoDB" id="15082at2759"/>
<accession>B3RPY6</accession>
<dbReference type="GO" id="GO:0033290">
    <property type="term" value="C:eukaryotic 48S preinitiation complex"/>
    <property type="evidence" value="ECO:0007669"/>
    <property type="project" value="UniProtKB-UniRule"/>
</dbReference>
<dbReference type="GeneID" id="6751313"/>
<name>B3RPY6_TRIAD</name>
<dbReference type="RefSeq" id="XP_002109558.1">
    <property type="nucleotide sequence ID" value="XM_002109522.1"/>
</dbReference>
<proteinExistence type="inferred from homology"/>
<keyword evidence="1 4" id="KW-0963">Cytoplasm</keyword>
<comment type="similarity">
    <text evidence="4">Belongs to the eIF-3 subunit L family.</text>
</comment>
<keyword evidence="3 4" id="KW-0648">Protein biosynthesis</keyword>
<dbReference type="FunCoup" id="B3RPY6">
    <property type="interactions" value="2111"/>
</dbReference>
<organism evidence="5 6">
    <name type="scientific">Trichoplax adhaerens</name>
    <name type="common">Trichoplax reptans</name>
    <dbReference type="NCBI Taxonomy" id="10228"/>
    <lineage>
        <taxon>Eukaryota</taxon>
        <taxon>Metazoa</taxon>
        <taxon>Placozoa</taxon>
        <taxon>Uniplacotomia</taxon>
        <taxon>Trichoplacea</taxon>
        <taxon>Trichoplacidae</taxon>
        <taxon>Trichoplax</taxon>
    </lineage>
</organism>
<dbReference type="CTD" id="6751313"/>
<dbReference type="GO" id="GO:0006413">
    <property type="term" value="P:translational initiation"/>
    <property type="evidence" value="ECO:0000318"/>
    <property type="project" value="GO_Central"/>
</dbReference>
<dbReference type="HOGENOM" id="CLU_029210_0_1_1"/>
<dbReference type="Pfam" id="PF10255">
    <property type="entry name" value="Paf67"/>
    <property type="match status" value="1"/>
</dbReference>
<evidence type="ECO:0000256" key="1">
    <source>
        <dbReference type="ARBA" id="ARBA00022490"/>
    </source>
</evidence>
<dbReference type="eggNOG" id="KOG3677">
    <property type="taxonomic scope" value="Eukaryota"/>
</dbReference>
<evidence type="ECO:0000313" key="6">
    <source>
        <dbReference type="Proteomes" id="UP000009022"/>
    </source>
</evidence>
<gene>
    <name evidence="5" type="ORF">TRIADDRAFT_63682</name>
</gene>
<comment type="subcellular location">
    <subcellularLocation>
        <location evidence="4">Cytoplasm</location>
    </subcellularLocation>
</comment>
<dbReference type="PANTHER" id="PTHR13242:SF0">
    <property type="entry name" value="EUKARYOTIC TRANSLATION INITIATION FACTOR 3 SUBUNIT L"/>
    <property type="match status" value="1"/>
</dbReference>
<dbReference type="Proteomes" id="UP000009022">
    <property type="component" value="Unassembled WGS sequence"/>
</dbReference>
<dbReference type="KEGG" id="tad:TRIADDRAFT_63682"/>
<dbReference type="EMBL" id="DS985242">
    <property type="protein sequence ID" value="EDV27724.1"/>
    <property type="molecule type" value="Genomic_DNA"/>
</dbReference>
<dbReference type="GO" id="GO:0005852">
    <property type="term" value="C:eukaryotic translation initiation factor 3 complex"/>
    <property type="evidence" value="ECO:0000318"/>
    <property type="project" value="GO_Central"/>
</dbReference>
<protein>
    <recommendedName>
        <fullName evidence="4">Eukaryotic translation initiation factor 3 subunit L</fullName>
        <shortName evidence="4">eIF3l</shortName>
    </recommendedName>
</protein>
<dbReference type="AlphaFoldDB" id="B3RPY6"/>
<evidence type="ECO:0000313" key="5">
    <source>
        <dbReference type="EMBL" id="EDV27724.1"/>
    </source>
</evidence>
<sequence length="564" mass="65156">MHQVCNHRNESSRFQLEAIDCPSGISRSSRCVRDSQLLGVVLLDWQSTTEDTQSSMASQDQGIYTAAEEFVGAQLDSLPPTFTASSDYDGGIIDDYEEQPTTNVNQTYGVPEFVKNFIRSLYRAFTERRVDEMQILCEAGFIKITERAFSKSAWPDADRIAPLVNNGEGTIDVPTLDQRFESYYNYCNLFNCILSAKAPVRLELPHQWLWNIIDEFIYQFQSFSLYRYKLKHKQENDLAMLRDHPKVWNVHGVLNVLHSLVEKSQINSQLKAYNNGDDPKSVADEFGNCPLYKMLGYFSLIGLLRLHSLLGDYYQAIKVLENVQLNKKSLYAVVPACQVTTYYYVGFAYLMMRRYQIAKKELQMYALLAMAWIMCPCRIDESVLSMLGDKYDKEKFIKLQQGNLQQFEDSFAYACPKFVSPVVPDYDTLSQSQHKAPYQFQLKNFVNEVKQQVAIPIIRSYLKLYTTMPVAKLAAFLDMDEDNFRAQLLSFKHKMSNLVWTKGQRAIDGEFQTSSGVSFFIDEDMIHINDCKVVPRYSEFFLQQIRKYNEVLLLSKNWFIGLKA</sequence>